<dbReference type="RefSeq" id="WP_067687540.1">
    <property type="nucleotide sequence ID" value="NZ_LLZH01000054.1"/>
</dbReference>
<gene>
    <name evidence="1" type="ORF">ADL15_09990</name>
</gene>
<accession>A0A0X3V3M9</accession>
<protein>
    <submittedName>
        <fullName evidence="1">Uncharacterized protein</fullName>
    </submittedName>
</protein>
<dbReference type="AlphaFoldDB" id="A0A0X3V3M9"/>
<reference evidence="1 2" key="1">
    <citation type="submission" date="2015-10" db="EMBL/GenBank/DDBJ databases">
        <authorList>
            <person name="Gilbert D.G."/>
        </authorList>
    </citation>
    <scope>NUCLEOTIDE SEQUENCE [LARGE SCALE GENOMIC DNA]</scope>
    <source>
        <strain evidence="1 2">NRRL B-16712</strain>
    </source>
</reference>
<keyword evidence="2" id="KW-1185">Reference proteome</keyword>
<evidence type="ECO:0000313" key="1">
    <source>
        <dbReference type="EMBL" id="KUL39288.1"/>
    </source>
</evidence>
<dbReference type="Proteomes" id="UP000053244">
    <property type="component" value="Unassembled WGS sequence"/>
</dbReference>
<dbReference type="EMBL" id="LLZH01000054">
    <property type="protein sequence ID" value="KUL39288.1"/>
    <property type="molecule type" value="Genomic_DNA"/>
</dbReference>
<organism evidence="1 2">
    <name type="scientific">Actinoplanes awajinensis subsp. mycoplanecinus</name>
    <dbReference type="NCBI Taxonomy" id="135947"/>
    <lineage>
        <taxon>Bacteria</taxon>
        <taxon>Bacillati</taxon>
        <taxon>Actinomycetota</taxon>
        <taxon>Actinomycetes</taxon>
        <taxon>Micromonosporales</taxon>
        <taxon>Micromonosporaceae</taxon>
        <taxon>Actinoplanes</taxon>
    </lineage>
</organism>
<sequence>MWSTGWHATLNWVENGIAPDQLIATQRQDDIPWLGSFRSGYEQTCTWHNGHWTCTPAHKPS</sequence>
<comment type="caution">
    <text evidence="1">The sequence shown here is derived from an EMBL/GenBank/DDBJ whole genome shotgun (WGS) entry which is preliminary data.</text>
</comment>
<evidence type="ECO:0000313" key="2">
    <source>
        <dbReference type="Proteomes" id="UP000053244"/>
    </source>
</evidence>
<name>A0A0X3V3M9_9ACTN</name>
<proteinExistence type="predicted"/>